<dbReference type="CDD" id="cd11614">
    <property type="entry name" value="SAF_CpaB_FlgA_like"/>
    <property type="match status" value="1"/>
</dbReference>
<dbReference type="SMART" id="SM00858">
    <property type="entry name" value="SAF"/>
    <property type="match status" value="1"/>
</dbReference>
<dbReference type="EMBL" id="CP078076">
    <property type="protein sequence ID" value="UPL11732.1"/>
    <property type="molecule type" value="Genomic_DNA"/>
</dbReference>
<evidence type="ECO:0000313" key="4">
    <source>
        <dbReference type="Proteomes" id="UP000831467"/>
    </source>
</evidence>
<feature type="domain" description="SAF" evidence="2">
    <location>
        <begin position="42"/>
        <end position="104"/>
    </location>
</feature>
<dbReference type="InterPro" id="IPR013974">
    <property type="entry name" value="SAF"/>
</dbReference>
<keyword evidence="4" id="KW-1185">Reference proteome</keyword>
<proteinExistence type="predicted"/>
<name>A0ABY4IG39_9MICO</name>
<sequence>MASHSRPRPAFRADLRFLVGIALVVISIAGVWLLVAASDRTEPLLQARRTIARGEVLTADDFEVAQVSIGALTDRYVGPGRLEPGQIARRTLTKGELLPRSAVADEKDDRTTTVVIETTTAIPDSIGPGADVEVWQAPARDDGRTFDAPRVLVGDAVVRTVLEDDGMLAESGTKVEIVVDRTDVADVLAAATGGAALSVIPVGAGS</sequence>
<evidence type="ECO:0000256" key="1">
    <source>
        <dbReference type="SAM" id="Phobius"/>
    </source>
</evidence>
<reference evidence="3 4" key="1">
    <citation type="submission" date="2021-06" db="EMBL/GenBank/DDBJ databases">
        <title>Genome-based taxonomic framework of Microbacterium strains isolated from marine environment, the description of four new species and reclassification of four preexisting species.</title>
        <authorList>
            <person name="Lee S.D."/>
            <person name="Kim S.-M."/>
            <person name="Byeon Y.-S."/>
            <person name="Yang H.L."/>
            <person name="Kim I.S."/>
        </authorList>
    </citation>
    <scope>NUCLEOTIDE SEQUENCE [LARGE SCALE GENOMIC DNA]</scope>
    <source>
        <strain evidence="3 4">SSW1-51</strain>
    </source>
</reference>
<evidence type="ECO:0000313" key="3">
    <source>
        <dbReference type="EMBL" id="UPL11732.1"/>
    </source>
</evidence>
<accession>A0ABY4IG39</accession>
<dbReference type="RefSeq" id="WP_206251465.1">
    <property type="nucleotide sequence ID" value="NZ_CP078076.1"/>
</dbReference>
<protein>
    <submittedName>
        <fullName evidence="3">SAF domain-containing protein</fullName>
    </submittedName>
</protein>
<dbReference type="Gene3D" id="3.90.1210.10">
    <property type="entry name" value="Antifreeze-like/N-acetylneuraminic acid synthase C-terminal domain"/>
    <property type="match status" value="1"/>
</dbReference>
<dbReference type="Proteomes" id="UP000831467">
    <property type="component" value="Chromosome"/>
</dbReference>
<feature type="transmembrane region" description="Helical" evidence="1">
    <location>
        <begin position="15"/>
        <end position="35"/>
    </location>
</feature>
<keyword evidence="1" id="KW-0812">Transmembrane</keyword>
<dbReference type="Pfam" id="PF08666">
    <property type="entry name" value="SAF"/>
    <property type="match status" value="1"/>
</dbReference>
<gene>
    <name evidence="3" type="ORF">KV394_11670</name>
</gene>
<keyword evidence="1" id="KW-1133">Transmembrane helix</keyword>
<organism evidence="3 4">
    <name type="scientific">Microbacterium sufflavum</name>
    <dbReference type="NCBI Taxonomy" id="2851649"/>
    <lineage>
        <taxon>Bacteria</taxon>
        <taxon>Bacillati</taxon>
        <taxon>Actinomycetota</taxon>
        <taxon>Actinomycetes</taxon>
        <taxon>Micrococcales</taxon>
        <taxon>Microbacteriaceae</taxon>
        <taxon>Microbacterium</taxon>
    </lineage>
</organism>
<evidence type="ECO:0000259" key="2">
    <source>
        <dbReference type="SMART" id="SM00858"/>
    </source>
</evidence>
<keyword evidence="1" id="KW-0472">Membrane</keyword>